<evidence type="ECO:0000256" key="5">
    <source>
        <dbReference type="ARBA" id="ARBA00022989"/>
    </source>
</evidence>
<keyword evidence="11" id="KW-1185">Reference proteome</keyword>
<dbReference type="AlphaFoldDB" id="A0A176WN27"/>
<reference evidence="9" key="2">
    <citation type="journal article" date="2019" name="Curr. Biol.">
        <title>Chromatin organization in early land plants reveals an ancestral association between H3K27me3, transposons, and constitutive heterochromatin.</title>
        <authorList>
            <person name="Montgomery S.A."/>
            <person name="Tanizawa Y."/>
            <person name="Galik B."/>
            <person name="Wang N."/>
            <person name="Ito T."/>
            <person name="Mochizuki T."/>
            <person name="Akimcheva S."/>
            <person name="Bowman J."/>
            <person name="Cognat V."/>
            <person name="Drouard L."/>
            <person name="Ekker H."/>
            <person name="Houng S."/>
            <person name="Kohchi T."/>
            <person name="Lin S."/>
            <person name="Liu L.D."/>
            <person name="Nakamura Y."/>
            <person name="Valeeva L.R."/>
            <person name="Shakirov E.V."/>
            <person name="Shippen D.E."/>
            <person name="Wei W."/>
            <person name="Yagura M."/>
            <person name="Yamaoka S."/>
            <person name="Yamato K.T."/>
            <person name="Liu C."/>
            <person name="Berger F."/>
        </authorList>
    </citation>
    <scope>NUCLEOTIDE SEQUENCE [LARGE SCALE GENOMIC DNA]</scope>
    <source>
        <strain evidence="9">Tak-1</strain>
    </source>
</reference>
<dbReference type="PANTHER" id="PTHR20955">
    <property type="entry name" value="PROTEIN JAGUNAL HOMOLOG 1"/>
    <property type="match status" value="1"/>
</dbReference>
<feature type="region of interest" description="Disordered" evidence="7">
    <location>
        <begin position="1"/>
        <end position="20"/>
    </location>
</feature>
<dbReference type="GO" id="GO:0007029">
    <property type="term" value="P:endoplasmic reticulum organization"/>
    <property type="evidence" value="ECO:0007669"/>
    <property type="project" value="InterPro"/>
</dbReference>
<proteinExistence type="inferred from homology"/>
<protein>
    <submittedName>
        <fullName evidence="10">Uncharacterized protein</fullName>
    </submittedName>
</protein>
<reference evidence="12" key="3">
    <citation type="journal article" date="2020" name="Curr. Biol.">
        <title>Chromatin organization in early land plants reveals an ancestral association between H3K27me3, transposons, and constitutive heterochromatin.</title>
        <authorList>
            <person name="Montgomery S.A."/>
            <person name="Tanizawa Y."/>
            <person name="Galik B."/>
            <person name="Wang N."/>
            <person name="Ito T."/>
            <person name="Mochizuki T."/>
            <person name="Akimcheva S."/>
            <person name="Bowman J.L."/>
            <person name="Cognat V."/>
            <person name="Marechal-Drouard L."/>
            <person name="Ekker H."/>
            <person name="Hong S.F."/>
            <person name="Kohchi T."/>
            <person name="Lin S.S."/>
            <person name="Liu L.D."/>
            <person name="Nakamura Y."/>
            <person name="Valeeva L.R."/>
            <person name="Shakirov E.V."/>
            <person name="Shippen D.E."/>
            <person name="Wei W.L."/>
            <person name="Yagura M."/>
            <person name="Yamaoka S."/>
            <person name="Yamato K.T."/>
            <person name="Liu C."/>
            <person name="Berger F."/>
        </authorList>
    </citation>
    <scope>NUCLEOTIDE SEQUENCE [LARGE SCALE GENOMIC DNA]</scope>
    <source>
        <strain evidence="12">Tak-1</strain>
    </source>
</reference>
<dbReference type="Proteomes" id="UP000077202">
    <property type="component" value="Unassembled WGS sequence"/>
</dbReference>
<organism evidence="10 11">
    <name type="scientific">Marchantia polymorpha subsp. ruderalis</name>
    <dbReference type="NCBI Taxonomy" id="1480154"/>
    <lineage>
        <taxon>Eukaryota</taxon>
        <taxon>Viridiplantae</taxon>
        <taxon>Streptophyta</taxon>
        <taxon>Embryophyta</taxon>
        <taxon>Marchantiophyta</taxon>
        <taxon>Marchantiopsida</taxon>
        <taxon>Marchantiidae</taxon>
        <taxon>Marchantiales</taxon>
        <taxon>Marchantiaceae</taxon>
        <taxon>Marchantia</taxon>
    </lineage>
</organism>
<dbReference type="InterPro" id="IPR009787">
    <property type="entry name" value="Jagunal"/>
</dbReference>
<evidence type="ECO:0000313" key="11">
    <source>
        <dbReference type="Proteomes" id="UP000077202"/>
    </source>
</evidence>
<evidence type="ECO:0000313" key="9">
    <source>
        <dbReference type="EMBL" id="BBN04402.1"/>
    </source>
</evidence>
<comment type="subcellular location">
    <subcellularLocation>
        <location evidence="1">Endoplasmic reticulum membrane</location>
        <topology evidence="1">Multi-pass membrane protein</topology>
    </subcellularLocation>
</comment>
<keyword evidence="5 8" id="KW-1133">Transmembrane helix</keyword>
<dbReference type="GO" id="GO:0005789">
    <property type="term" value="C:endoplasmic reticulum membrane"/>
    <property type="evidence" value="ECO:0007669"/>
    <property type="project" value="UniProtKB-SubCell"/>
</dbReference>
<evidence type="ECO:0000256" key="2">
    <source>
        <dbReference type="ARBA" id="ARBA00008462"/>
    </source>
</evidence>
<keyword evidence="6 8" id="KW-0472">Membrane</keyword>
<feature type="transmembrane region" description="Helical" evidence="8">
    <location>
        <begin position="150"/>
        <end position="168"/>
    </location>
</feature>
<feature type="transmembrane region" description="Helical" evidence="8">
    <location>
        <begin position="70"/>
        <end position="89"/>
    </location>
</feature>
<reference evidence="10 11" key="1">
    <citation type="submission" date="2016-03" db="EMBL/GenBank/DDBJ databases">
        <title>Mechanisms controlling the formation of the plant cell surface in tip-growing cells are functionally conserved among land plants.</title>
        <authorList>
            <person name="Honkanen S."/>
            <person name="Jones V.A."/>
            <person name="Morieri G."/>
            <person name="Champion C."/>
            <person name="Hetherington A.J."/>
            <person name="Kelly S."/>
            <person name="Saint-Marcoux D."/>
            <person name="Proust H."/>
            <person name="Prescott H."/>
            <person name="Dolan L."/>
        </authorList>
    </citation>
    <scope>NUCLEOTIDE SEQUENCE [LARGE SCALE GENOMIC DNA]</scope>
    <source>
        <strain evidence="11">cv. Tak-1 and cv. Tak-2</strain>
        <tissue evidence="10">Whole gametophyte</tissue>
    </source>
</reference>
<evidence type="ECO:0000256" key="7">
    <source>
        <dbReference type="SAM" id="MobiDB-lite"/>
    </source>
</evidence>
<evidence type="ECO:0000313" key="10">
    <source>
        <dbReference type="EMBL" id="OAE33983.1"/>
    </source>
</evidence>
<feature type="transmembrane region" description="Helical" evidence="8">
    <location>
        <begin position="96"/>
        <end position="115"/>
    </location>
</feature>
<dbReference type="GO" id="GO:0016192">
    <property type="term" value="P:vesicle-mediated transport"/>
    <property type="evidence" value="ECO:0007669"/>
    <property type="project" value="TreeGrafter"/>
</dbReference>
<evidence type="ECO:0000256" key="4">
    <source>
        <dbReference type="ARBA" id="ARBA00022824"/>
    </source>
</evidence>
<dbReference type="Pfam" id="PF07086">
    <property type="entry name" value="Jagunal"/>
    <property type="match status" value="1"/>
</dbReference>
<dbReference type="Proteomes" id="UP001162541">
    <property type="component" value="Chromosome 3"/>
</dbReference>
<gene>
    <name evidence="10" type="ORF">AXG93_3005s1290</name>
    <name evidence="9" type="ORF">Mp_3g04280</name>
</gene>
<sequence length="176" mass="19188">MRRAGGGPRPEGSDGSDFSYRQTVDDRYKKAAQGKVLLRKYLSAQTVFQLLKAVILILTIMSDERQMENLQVAGCFFGVSAVVIGTLGLKRGATRLLKVYILMMALSVGMALVPLTTGNFYEKMVTLTAHRSSKDYRRLAILGLEGAHDVLGTLVSIMGLSVAANLVGHMSPPKRR</sequence>
<evidence type="ECO:0000256" key="6">
    <source>
        <dbReference type="ARBA" id="ARBA00023136"/>
    </source>
</evidence>
<name>A0A176WN27_MARPO</name>
<dbReference type="EMBL" id="LVLJ01000465">
    <property type="protein sequence ID" value="OAE33983.1"/>
    <property type="molecule type" value="Genomic_DNA"/>
</dbReference>
<keyword evidence="3 8" id="KW-0812">Transmembrane</keyword>
<evidence type="ECO:0000256" key="3">
    <source>
        <dbReference type="ARBA" id="ARBA00022692"/>
    </source>
</evidence>
<feature type="transmembrane region" description="Helical" evidence="8">
    <location>
        <begin position="37"/>
        <end position="58"/>
    </location>
</feature>
<evidence type="ECO:0000256" key="8">
    <source>
        <dbReference type="SAM" id="Phobius"/>
    </source>
</evidence>
<dbReference type="EMBL" id="AP019868">
    <property type="protein sequence ID" value="BBN04402.1"/>
    <property type="molecule type" value="Genomic_DNA"/>
</dbReference>
<comment type="similarity">
    <text evidence="2">Belongs to the jagunal family.</text>
</comment>
<evidence type="ECO:0000313" key="12">
    <source>
        <dbReference type="Proteomes" id="UP001162541"/>
    </source>
</evidence>
<dbReference type="PANTHER" id="PTHR20955:SF1">
    <property type="entry name" value="PROTEIN JAGUNAL HOMOLOG 1"/>
    <property type="match status" value="1"/>
</dbReference>
<evidence type="ECO:0000256" key="1">
    <source>
        <dbReference type="ARBA" id="ARBA00004477"/>
    </source>
</evidence>
<accession>A0A176WN27</accession>
<keyword evidence="4" id="KW-0256">Endoplasmic reticulum</keyword>